<comment type="caution">
    <text evidence="8">The sequence shown here is derived from an EMBL/GenBank/DDBJ whole genome shotgun (WGS) entry which is preliminary data.</text>
</comment>
<dbReference type="Gene3D" id="1.10.10.10">
    <property type="entry name" value="Winged helix-like DNA-binding domain superfamily/Winged helix DNA-binding domain"/>
    <property type="match status" value="1"/>
</dbReference>
<dbReference type="FunFam" id="1.10.10.10:FF:000331">
    <property type="entry name" value="Anaphase-promoting complex subunit 2"/>
    <property type="match status" value="1"/>
</dbReference>
<dbReference type="GO" id="GO:0007091">
    <property type="term" value="P:metaphase/anaphase transition of mitotic cell cycle"/>
    <property type="evidence" value="ECO:0000318"/>
    <property type="project" value="GO_Central"/>
</dbReference>
<sequence>MDLSALQSVGDDFIDDILQSWTGFCDCTHFLLHDSTSIDVNPMVEIQFASFVHTLCKHNFNGLLQDYFLQALEDAFNRNAISKLWRDFDNFYENNVLKKEKDNLCEDILQRTLKEISLHKAYHEKCIHSLVCFLQQHAQKNSERYIFDTDGSSILSKYQLMVSSLLLSSLPCHFPDVLRSYFDQKLEYLSKLMDTQCEEEDGGKFNDQNPVLLDSSDVGKGYDQSFISKNYNLVTNIGRVVDDLRNLGFSSLAEDAYASAIFFLLKTRVHNLAGDDYHIPVLKSIKEWIQAIPLQFLSDLLAYLGDIPESATDLCGLQSPLASLPSSVPGIIMSEGLVRWKLRLEYFAYETLQDLRIGKLFEIIVDYPDSCPAIDDLKQCLHYTGQHSKLVNSFVSSLRYRLLTACASTNDILDQYISTIKALRTVDPTGVFLETVAEPVRDYLRGRKDTIKCIVTMLTDGSGGNPSGPRTNGDSLLEELNRDPENIESVDYEDDFDISIKQAWFNAESWEPNHVAAGSSKGSSRRKFDILGMMIAIIGSKDQLVNEYRVMLAEKLLNKFDYDINSEIRTVELLKIHFGESNMQNCEIMLNDLIESKRTNTNIKASLCEPSQSENGNVSLDILDATIMSMNFWPPVQVESFNMPAAMDAVLTDYANRFHEIKRPRKLSWLKNHGTVKLELQFEGRTLQFSVAPIHAVIIMKFQEQMSWSSNDIADSIGIPVDILNKRITFWINKGIIAESHAAGIESNNHVFTVIERTDNIDLNDITHGDCEDLLANEDEHESLTSVEDLLKKEMGVYEKFITGMLTNFGTMTLDKIHNTLKIFCVAEPAYDKTLQQLQTFLSFLVSEEKLDFKGNLYLLKK</sequence>
<dbReference type="SUPFAM" id="SSF75632">
    <property type="entry name" value="Cullin homology domain"/>
    <property type="match status" value="1"/>
</dbReference>
<evidence type="ECO:0000256" key="4">
    <source>
        <dbReference type="ARBA" id="ARBA00022786"/>
    </source>
</evidence>
<dbReference type="GO" id="GO:0006511">
    <property type="term" value="P:ubiquitin-dependent protein catabolic process"/>
    <property type="evidence" value="ECO:0007669"/>
    <property type="project" value="InterPro"/>
</dbReference>
<evidence type="ECO:0000313" key="8">
    <source>
        <dbReference type="EMBL" id="KMZ69241.1"/>
    </source>
</evidence>
<dbReference type="EMBL" id="LFYR01000785">
    <property type="protein sequence ID" value="KMZ69241.1"/>
    <property type="molecule type" value="Genomic_DNA"/>
</dbReference>
<comment type="similarity">
    <text evidence="6">Belongs to the cullin family.</text>
</comment>
<reference evidence="9" key="1">
    <citation type="journal article" date="2016" name="Nature">
        <title>The genome of the seagrass Zostera marina reveals angiosperm adaptation to the sea.</title>
        <authorList>
            <person name="Olsen J.L."/>
            <person name="Rouze P."/>
            <person name="Verhelst B."/>
            <person name="Lin Y.-C."/>
            <person name="Bayer T."/>
            <person name="Collen J."/>
            <person name="Dattolo E."/>
            <person name="De Paoli E."/>
            <person name="Dittami S."/>
            <person name="Maumus F."/>
            <person name="Michel G."/>
            <person name="Kersting A."/>
            <person name="Lauritano C."/>
            <person name="Lohaus R."/>
            <person name="Toepel M."/>
            <person name="Tonon T."/>
            <person name="Vanneste K."/>
            <person name="Amirebrahimi M."/>
            <person name="Brakel J."/>
            <person name="Bostroem C."/>
            <person name="Chovatia M."/>
            <person name="Grimwood J."/>
            <person name="Jenkins J.W."/>
            <person name="Jueterbock A."/>
            <person name="Mraz A."/>
            <person name="Stam W.T."/>
            <person name="Tice H."/>
            <person name="Bornberg-Bauer E."/>
            <person name="Green P.J."/>
            <person name="Pearson G.A."/>
            <person name="Procaccini G."/>
            <person name="Duarte C.M."/>
            <person name="Schmutz J."/>
            <person name="Reusch T.B.H."/>
            <person name="Van de Peer Y."/>
        </authorList>
    </citation>
    <scope>NUCLEOTIDE SEQUENCE [LARGE SCALE GENOMIC DNA]</scope>
    <source>
        <strain evidence="9">cv. Finnish</strain>
    </source>
</reference>
<feature type="domain" description="Cullin family profile" evidence="7">
    <location>
        <begin position="496"/>
        <end position="732"/>
    </location>
</feature>
<dbReference type="InterPro" id="IPR059120">
    <property type="entry name" value="Cullin-like_AB"/>
</dbReference>
<evidence type="ECO:0000256" key="6">
    <source>
        <dbReference type="PROSITE-ProRule" id="PRU00330"/>
    </source>
</evidence>
<dbReference type="GO" id="GO:0051301">
    <property type="term" value="P:cell division"/>
    <property type="evidence" value="ECO:0007669"/>
    <property type="project" value="UniProtKB-KW"/>
</dbReference>
<evidence type="ECO:0000256" key="2">
    <source>
        <dbReference type="ARBA" id="ARBA00022618"/>
    </source>
</evidence>
<dbReference type="InterPro" id="IPR036388">
    <property type="entry name" value="WH-like_DNA-bd_sf"/>
</dbReference>
<keyword evidence="9" id="KW-1185">Reference proteome</keyword>
<dbReference type="Pfam" id="PF26557">
    <property type="entry name" value="Cullin_AB"/>
    <property type="match status" value="1"/>
</dbReference>
<dbReference type="Gene3D" id="1.20.1310.10">
    <property type="entry name" value="Cullin Repeats"/>
    <property type="match status" value="1"/>
</dbReference>
<keyword evidence="3" id="KW-0498">Mitosis</keyword>
<dbReference type="Gene3D" id="3.30.230.130">
    <property type="entry name" value="Cullin, Chain C, Domain 2"/>
    <property type="match status" value="1"/>
</dbReference>
<dbReference type="Pfam" id="PF08672">
    <property type="entry name" value="ANAPC2"/>
    <property type="match status" value="1"/>
</dbReference>
<evidence type="ECO:0000313" key="9">
    <source>
        <dbReference type="Proteomes" id="UP000036987"/>
    </source>
</evidence>
<organism evidence="8 9">
    <name type="scientific">Zostera marina</name>
    <name type="common">Eelgrass</name>
    <dbReference type="NCBI Taxonomy" id="29655"/>
    <lineage>
        <taxon>Eukaryota</taxon>
        <taxon>Viridiplantae</taxon>
        <taxon>Streptophyta</taxon>
        <taxon>Embryophyta</taxon>
        <taxon>Tracheophyta</taxon>
        <taxon>Spermatophyta</taxon>
        <taxon>Magnoliopsida</taxon>
        <taxon>Liliopsida</taxon>
        <taxon>Zosteraceae</taxon>
        <taxon>Zostera</taxon>
    </lineage>
</organism>
<dbReference type="InterPro" id="IPR036390">
    <property type="entry name" value="WH_DNA-bd_sf"/>
</dbReference>
<dbReference type="GO" id="GO:0070979">
    <property type="term" value="P:protein K11-linked ubiquitination"/>
    <property type="evidence" value="ECO:0000318"/>
    <property type="project" value="GO_Central"/>
</dbReference>
<dbReference type="Pfam" id="PF25773">
    <property type="entry name" value="TPR_ANAPC2"/>
    <property type="match status" value="1"/>
</dbReference>
<dbReference type="PROSITE" id="PS50069">
    <property type="entry name" value="CULLIN_2"/>
    <property type="match status" value="1"/>
</dbReference>
<dbReference type="GO" id="GO:0005680">
    <property type="term" value="C:anaphase-promoting complex"/>
    <property type="evidence" value="ECO:0000318"/>
    <property type="project" value="GO_Central"/>
</dbReference>
<dbReference type="InterPro" id="IPR016158">
    <property type="entry name" value="Cullin_homology"/>
</dbReference>
<dbReference type="SMART" id="SM01013">
    <property type="entry name" value="APC2"/>
    <property type="match status" value="1"/>
</dbReference>
<dbReference type="InterPro" id="IPR014786">
    <property type="entry name" value="ANAPC2_C"/>
</dbReference>
<accession>A0A0K9PJV5</accession>
<dbReference type="InterPro" id="IPR036317">
    <property type="entry name" value="Cullin_homology_sf"/>
</dbReference>
<protein>
    <recommendedName>
        <fullName evidence="1">Anaphase-promoting complex subunit 2</fullName>
    </recommendedName>
</protein>
<gene>
    <name evidence="8" type="ORF">ZOSMA_21G00950</name>
</gene>
<name>A0A0K9PJV5_ZOSMR</name>
<dbReference type="SMART" id="SM00182">
    <property type="entry name" value="CULLIN"/>
    <property type="match status" value="1"/>
</dbReference>
<dbReference type="OrthoDB" id="5581181at2759"/>
<evidence type="ECO:0000256" key="3">
    <source>
        <dbReference type="ARBA" id="ARBA00022776"/>
    </source>
</evidence>
<dbReference type="Proteomes" id="UP000036987">
    <property type="component" value="Unassembled WGS sequence"/>
</dbReference>
<proteinExistence type="inferred from homology"/>
<dbReference type="SUPFAM" id="SSF46785">
    <property type="entry name" value="Winged helix' DNA-binding domain"/>
    <property type="match status" value="1"/>
</dbReference>
<keyword evidence="5" id="KW-0131">Cell cycle</keyword>
<dbReference type="PANTHER" id="PTHR45957:SF1">
    <property type="entry name" value="ANAPHASE-PROMOTING COMPLEX SUBUNIT 2"/>
    <property type="match status" value="1"/>
</dbReference>
<keyword evidence="4" id="KW-0833">Ubl conjugation pathway</keyword>
<dbReference type="GO" id="GO:0031625">
    <property type="term" value="F:ubiquitin protein ligase binding"/>
    <property type="evidence" value="ECO:0007669"/>
    <property type="project" value="InterPro"/>
</dbReference>
<dbReference type="PANTHER" id="PTHR45957">
    <property type="entry name" value="ANAPHASE-PROMOTING COMPLEX SUBUNIT 2"/>
    <property type="match status" value="1"/>
</dbReference>
<evidence type="ECO:0000256" key="5">
    <source>
        <dbReference type="ARBA" id="ARBA00023306"/>
    </source>
</evidence>
<evidence type="ECO:0000259" key="7">
    <source>
        <dbReference type="PROSITE" id="PS50069"/>
    </source>
</evidence>
<dbReference type="AlphaFoldDB" id="A0A0K9PJV5"/>
<evidence type="ECO:0000256" key="1">
    <source>
        <dbReference type="ARBA" id="ARBA00016068"/>
    </source>
</evidence>
<dbReference type="OMA" id="RFWRHFE"/>
<dbReference type="InterPro" id="IPR057975">
    <property type="entry name" value="TPR_ANAPC2"/>
</dbReference>
<dbReference type="InterPro" id="IPR044554">
    <property type="entry name" value="ANAPC2"/>
</dbReference>
<keyword evidence="2" id="KW-0132">Cell division</keyword>
<dbReference type="STRING" id="29655.A0A0K9PJV5"/>
<dbReference type="FunFam" id="1.20.1310.10:FF:000032">
    <property type="entry name" value="Anaphase-promoting complex subunit 2"/>
    <property type="match status" value="1"/>
</dbReference>